<dbReference type="HAMAP" id="MF_00386">
    <property type="entry name" value="UPF0161_YidD"/>
    <property type="match status" value="1"/>
</dbReference>
<dbReference type="PATRIC" id="fig|362787.3.peg.1652"/>
<dbReference type="GO" id="GO:0005886">
    <property type="term" value="C:plasma membrane"/>
    <property type="evidence" value="ECO:0007669"/>
    <property type="project" value="UniProtKB-SubCell"/>
</dbReference>
<gene>
    <name evidence="4" type="ORF">DB44_EO00020</name>
</gene>
<protein>
    <recommendedName>
        <fullName evidence="2">Putative membrane protein insertion efficiency factor</fullName>
    </recommendedName>
</protein>
<dbReference type="Proteomes" id="UP000031465">
    <property type="component" value="Unassembled WGS sequence"/>
</dbReference>
<evidence type="ECO:0000256" key="1">
    <source>
        <dbReference type="ARBA" id="ARBA00022519"/>
    </source>
</evidence>
<dbReference type="PANTHER" id="PTHR33383">
    <property type="entry name" value="MEMBRANE PROTEIN INSERTION EFFICIENCY FACTOR-RELATED"/>
    <property type="match status" value="1"/>
</dbReference>
<organism evidence="4 5">
    <name type="scientific">Candidatus Protochlamydia amoebophila</name>
    <dbReference type="NCBI Taxonomy" id="362787"/>
    <lineage>
        <taxon>Bacteria</taxon>
        <taxon>Pseudomonadati</taxon>
        <taxon>Chlamydiota</taxon>
        <taxon>Chlamydiia</taxon>
        <taxon>Parachlamydiales</taxon>
        <taxon>Parachlamydiaceae</taxon>
        <taxon>Candidatus Protochlamydia</taxon>
    </lineage>
</organism>
<comment type="function">
    <text evidence="2">Could be involved in insertion of integral membrane proteins into the membrane.</text>
</comment>
<keyword evidence="2" id="KW-0472">Membrane</keyword>
<dbReference type="Pfam" id="PF01809">
    <property type="entry name" value="YidD"/>
    <property type="match status" value="1"/>
</dbReference>
<dbReference type="NCBIfam" id="TIGR00278">
    <property type="entry name" value="membrane protein insertion efficiency factor YidD"/>
    <property type="match status" value="1"/>
</dbReference>
<evidence type="ECO:0000256" key="2">
    <source>
        <dbReference type="HAMAP-Rule" id="MF_00386"/>
    </source>
</evidence>
<comment type="similarity">
    <text evidence="2">Belongs to the UPF0161 family.</text>
</comment>
<dbReference type="EMBL" id="JSAN01000112">
    <property type="protein sequence ID" value="KIC71152.1"/>
    <property type="molecule type" value="Genomic_DNA"/>
</dbReference>
<comment type="caution">
    <text evidence="4">The sequence shown here is derived from an EMBL/GenBank/DDBJ whole genome shotgun (WGS) entry which is preliminary data.</text>
</comment>
<evidence type="ECO:0000313" key="5">
    <source>
        <dbReference type="Proteomes" id="UP000031465"/>
    </source>
</evidence>
<dbReference type="InterPro" id="IPR002696">
    <property type="entry name" value="Membr_insert_effic_factor_YidD"/>
</dbReference>
<keyword evidence="2" id="KW-1003">Cell membrane</keyword>
<name>A0A0C1JV75_9BACT</name>
<evidence type="ECO:0000313" key="4">
    <source>
        <dbReference type="EMBL" id="KIC71152.1"/>
    </source>
</evidence>
<dbReference type="PANTHER" id="PTHR33383:SF1">
    <property type="entry name" value="MEMBRANE PROTEIN INSERTION EFFICIENCY FACTOR-RELATED"/>
    <property type="match status" value="1"/>
</dbReference>
<proteinExistence type="inferred from homology"/>
<comment type="subcellular location">
    <subcellularLocation>
        <location evidence="2">Cell membrane</location>
        <topology evidence="2">Peripheral membrane protein</topology>
        <orientation evidence="2">Cytoplasmic side</orientation>
    </subcellularLocation>
</comment>
<dbReference type="RefSeq" id="WP_011175917.1">
    <property type="nucleotide sequence ID" value="NZ_JSAN01000112.1"/>
</dbReference>
<feature type="region of interest" description="Disordered" evidence="3">
    <location>
        <begin position="63"/>
        <end position="82"/>
    </location>
</feature>
<reference evidence="4 5" key="1">
    <citation type="journal article" date="2014" name="Mol. Biol. Evol.">
        <title>Massive expansion of Ubiquitination-related gene families within the Chlamydiae.</title>
        <authorList>
            <person name="Domman D."/>
            <person name="Collingro A."/>
            <person name="Lagkouvardos I."/>
            <person name="Gehre L."/>
            <person name="Weinmaier T."/>
            <person name="Rattei T."/>
            <person name="Subtil A."/>
            <person name="Horn M."/>
        </authorList>
    </citation>
    <scope>NUCLEOTIDE SEQUENCE [LARGE SCALE GENOMIC DNA]</scope>
    <source>
        <strain evidence="4 5">EI2</strain>
    </source>
</reference>
<dbReference type="OMA" id="CYAYEAI"/>
<dbReference type="SMART" id="SM01234">
    <property type="entry name" value="Haemolytic"/>
    <property type="match status" value="1"/>
</dbReference>
<evidence type="ECO:0000256" key="3">
    <source>
        <dbReference type="SAM" id="MobiDB-lite"/>
    </source>
</evidence>
<sequence length="82" mass="9437">MIKKLLIYFVRFYQYTLSPLLGLTCRFYPTCSEYMILALQKHGAMKGAYLGVKRICRCHPWNPGGHDPVPESTILSKEKSVK</sequence>
<accession>A0A0C1JV75</accession>
<dbReference type="AlphaFoldDB" id="A0A0C1JV75"/>
<keyword evidence="1" id="KW-0997">Cell inner membrane</keyword>